<dbReference type="Pfam" id="PF06203">
    <property type="entry name" value="CCT"/>
    <property type="match status" value="1"/>
</dbReference>
<dbReference type="HOGENOM" id="CLU_055370_0_0_1"/>
<reference evidence="6" key="2">
    <citation type="submission" date="2010-04" db="EMBL/GenBank/DDBJ databases">
        <authorList>
            <person name="Buell R."/>
            <person name="Hamilton J."/>
            <person name="Hostetler J."/>
        </authorList>
    </citation>
    <scope>NUCLEOTIDE SEQUENCE [LARGE SCALE GENOMIC DNA]</scope>
    <source>
        <strain evidence="6">DAOM:BR144</strain>
    </source>
</reference>
<evidence type="ECO:0000256" key="3">
    <source>
        <dbReference type="SAM" id="MobiDB-lite"/>
    </source>
</evidence>
<dbReference type="PANTHER" id="PTHR31319">
    <property type="entry name" value="ZINC FINGER PROTEIN CONSTANS-LIKE 4"/>
    <property type="match status" value="1"/>
</dbReference>
<evidence type="ECO:0000256" key="1">
    <source>
        <dbReference type="ARBA" id="ARBA00004123"/>
    </source>
</evidence>
<dbReference type="PROSITE" id="PS51017">
    <property type="entry name" value="CCT"/>
    <property type="match status" value="1"/>
</dbReference>
<dbReference type="EnsemblProtists" id="PYU1_T011224">
    <property type="protein sequence ID" value="PYU1_T011224"/>
    <property type="gene ID" value="PYU1_G011199"/>
</dbReference>
<keyword evidence="2" id="KW-0539">Nucleus</keyword>
<dbReference type="STRING" id="431595.K3X1X5"/>
<reference evidence="6" key="1">
    <citation type="journal article" date="2010" name="Genome Biol.">
        <title>Genome sequence of the necrotrophic plant pathogen Pythium ultimum reveals original pathogenicity mechanisms and effector repertoire.</title>
        <authorList>
            <person name="Levesque C.A."/>
            <person name="Brouwer H."/>
            <person name="Cano L."/>
            <person name="Hamilton J.P."/>
            <person name="Holt C."/>
            <person name="Huitema E."/>
            <person name="Raffaele S."/>
            <person name="Robideau G.P."/>
            <person name="Thines M."/>
            <person name="Win J."/>
            <person name="Zerillo M.M."/>
            <person name="Beakes G.W."/>
            <person name="Boore J.L."/>
            <person name="Busam D."/>
            <person name="Dumas B."/>
            <person name="Ferriera S."/>
            <person name="Fuerstenberg S.I."/>
            <person name="Gachon C.M."/>
            <person name="Gaulin E."/>
            <person name="Govers F."/>
            <person name="Grenville-Briggs L."/>
            <person name="Horner N."/>
            <person name="Hostetler J."/>
            <person name="Jiang R.H."/>
            <person name="Johnson J."/>
            <person name="Krajaejun T."/>
            <person name="Lin H."/>
            <person name="Meijer H.J."/>
            <person name="Moore B."/>
            <person name="Morris P."/>
            <person name="Phuntmart V."/>
            <person name="Puiu D."/>
            <person name="Shetty J."/>
            <person name="Stajich J.E."/>
            <person name="Tripathy S."/>
            <person name="Wawra S."/>
            <person name="van West P."/>
            <person name="Whitty B.R."/>
            <person name="Coutinho P.M."/>
            <person name="Henrissat B."/>
            <person name="Martin F."/>
            <person name="Thomas P.D."/>
            <person name="Tyler B.M."/>
            <person name="De Vries R.P."/>
            <person name="Kamoun S."/>
            <person name="Yandell M."/>
            <person name="Tisserat N."/>
            <person name="Buell C.R."/>
        </authorList>
    </citation>
    <scope>NUCLEOTIDE SEQUENCE</scope>
    <source>
        <strain evidence="6">DAOM:BR144</strain>
    </source>
</reference>
<name>K3X1X5_GLOUD</name>
<dbReference type="VEuPathDB" id="FungiDB:PYU1_G011199"/>
<feature type="domain" description="CCT" evidence="4">
    <location>
        <begin position="264"/>
        <end position="306"/>
    </location>
</feature>
<dbReference type="GO" id="GO:0005634">
    <property type="term" value="C:nucleus"/>
    <property type="evidence" value="ECO:0007669"/>
    <property type="project" value="UniProtKB-SubCell"/>
</dbReference>
<protein>
    <recommendedName>
        <fullName evidence="4">CCT domain-containing protein</fullName>
    </recommendedName>
</protein>
<dbReference type="Proteomes" id="UP000019132">
    <property type="component" value="Unassembled WGS sequence"/>
</dbReference>
<dbReference type="InterPro" id="IPR045281">
    <property type="entry name" value="CONSTANS-like"/>
</dbReference>
<feature type="region of interest" description="Disordered" evidence="3">
    <location>
        <begin position="185"/>
        <end position="225"/>
    </location>
</feature>
<dbReference type="InParanoid" id="K3X1X5"/>
<comment type="subcellular location">
    <subcellularLocation>
        <location evidence="1">Nucleus</location>
    </subcellularLocation>
</comment>
<dbReference type="PANTHER" id="PTHR31319:SF77">
    <property type="entry name" value="ZINC FINGER PROTEIN CONSTANS-LIKE 4"/>
    <property type="match status" value="1"/>
</dbReference>
<evidence type="ECO:0000313" key="5">
    <source>
        <dbReference type="EnsemblProtists" id="PYU1_T011224"/>
    </source>
</evidence>
<proteinExistence type="predicted"/>
<dbReference type="EMBL" id="GL376562">
    <property type="status" value="NOT_ANNOTATED_CDS"/>
    <property type="molecule type" value="Genomic_DNA"/>
</dbReference>
<evidence type="ECO:0000256" key="2">
    <source>
        <dbReference type="ARBA" id="ARBA00023242"/>
    </source>
</evidence>
<reference evidence="5" key="3">
    <citation type="submission" date="2015-02" db="UniProtKB">
        <authorList>
            <consortium name="EnsemblProtists"/>
        </authorList>
    </citation>
    <scope>IDENTIFICATION</scope>
    <source>
        <strain evidence="5">DAOM BR144</strain>
    </source>
</reference>
<organism evidence="5 6">
    <name type="scientific">Globisporangium ultimum (strain ATCC 200006 / CBS 805.95 / DAOM BR144)</name>
    <name type="common">Pythium ultimum</name>
    <dbReference type="NCBI Taxonomy" id="431595"/>
    <lineage>
        <taxon>Eukaryota</taxon>
        <taxon>Sar</taxon>
        <taxon>Stramenopiles</taxon>
        <taxon>Oomycota</taxon>
        <taxon>Peronosporomycetes</taxon>
        <taxon>Pythiales</taxon>
        <taxon>Pythiaceae</taxon>
        <taxon>Globisporangium</taxon>
    </lineage>
</organism>
<evidence type="ECO:0000259" key="4">
    <source>
        <dbReference type="PROSITE" id="PS51017"/>
    </source>
</evidence>
<evidence type="ECO:0000313" key="6">
    <source>
        <dbReference type="Proteomes" id="UP000019132"/>
    </source>
</evidence>
<sequence length="401" mass="43040">MRDDSSKLSMCLSPQDKLKGSLAQRKKAHDVVKKEVLDVDMDSGWISDDNLRTMDLDDSLNQDIDWVVHDADDDLELSLKMEDFEHDHDVVSDFGFGPSSFLSPLRGSEMLAFDDSSEVSSSFECVDMELPGLQTKDAEKLLMSFDTMNFTIPSPTSSSSKKRRTNLFGKKESTMGGAATLANRSNAAAKGSMSPSLKVSARAVGGEDSQGEALQGDSKSGLAGPTAGDPFLGVLSITAPNGEHGLLTGSENTKKIGSYSPAARKLRIQKFHEKRKNRTWKKSIKYDCRKKLADDRPRIKGRFVRVLENMCDMKDDEPMSPTGEMSPLSVSSFTPPVTPLSSPEPASPEIASMASSLIVVMPVPVPAPVVPAAAPVQAINPVQSLLAASTAAIASLVASTS</sequence>
<dbReference type="eggNOG" id="ENOG502RY4T">
    <property type="taxonomic scope" value="Eukaryota"/>
</dbReference>
<keyword evidence="6" id="KW-1185">Reference proteome</keyword>
<dbReference type="OMA" id="IDWVVHD"/>
<dbReference type="AlphaFoldDB" id="K3X1X5"/>
<feature type="region of interest" description="Disordered" evidence="3">
    <location>
        <begin position="315"/>
        <end position="346"/>
    </location>
</feature>
<dbReference type="InterPro" id="IPR010402">
    <property type="entry name" value="CCT_domain"/>
</dbReference>
<accession>K3X1X5</accession>